<feature type="transmembrane region" description="Helical" evidence="1">
    <location>
        <begin position="27"/>
        <end position="50"/>
    </location>
</feature>
<keyword evidence="3" id="KW-1185">Reference proteome</keyword>
<feature type="transmembrane region" description="Helical" evidence="1">
    <location>
        <begin position="70"/>
        <end position="89"/>
    </location>
</feature>
<evidence type="ECO:0000313" key="3">
    <source>
        <dbReference type="Proteomes" id="UP000664288"/>
    </source>
</evidence>
<proteinExistence type="predicted"/>
<comment type="caution">
    <text evidence="2">The sequence shown here is derived from an EMBL/GenBank/DDBJ whole genome shotgun (WGS) entry which is preliminary data.</text>
</comment>
<keyword evidence="1" id="KW-1133">Transmembrane helix</keyword>
<evidence type="ECO:0008006" key="4">
    <source>
        <dbReference type="Google" id="ProtNLM"/>
    </source>
</evidence>
<accession>A0ABS3J487</accession>
<dbReference type="Proteomes" id="UP000664288">
    <property type="component" value="Unassembled WGS sequence"/>
</dbReference>
<dbReference type="EMBL" id="JAFMPY010000012">
    <property type="protein sequence ID" value="MBO0904485.1"/>
    <property type="molecule type" value="Genomic_DNA"/>
</dbReference>
<feature type="transmembrane region" description="Helical" evidence="1">
    <location>
        <begin position="250"/>
        <end position="274"/>
    </location>
</feature>
<keyword evidence="1" id="KW-0812">Transmembrane</keyword>
<feature type="transmembrane region" description="Helical" evidence="1">
    <location>
        <begin position="101"/>
        <end position="120"/>
    </location>
</feature>
<name>A0ABS3J487_9HYPH</name>
<gene>
    <name evidence="2" type="ORF">J1C47_12615</name>
</gene>
<reference evidence="2 3" key="1">
    <citation type="submission" date="2021-03" db="EMBL/GenBank/DDBJ databases">
        <title>Whole genome sequence of Jiella sp. MQZ13P-4.</title>
        <authorList>
            <person name="Tuo L."/>
        </authorList>
    </citation>
    <scope>NUCLEOTIDE SEQUENCE [LARGE SCALE GENOMIC DNA]</scope>
    <source>
        <strain evidence="2 3">MQZ13P-4</strain>
    </source>
</reference>
<evidence type="ECO:0000313" key="2">
    <source>
        <dbReference type="EMBL" id="MBO0904485.1"/>
    </source>
</evidence>
<sequence length="287" mass="28730">MTSKATAIFNWRATAAGGAPRTIPWEAIAAGVLVAILVEVTAALAGFGLFDDLLATGSGPNAAPLLSPAGLFWVVAAPAAFAAGGFASARLADAAGAREAALCGLLTFSTALLVTVLVQAERPPALVGRSLGPVGAAVSSLATAARLEAPRHAGGSPALPREVQAFLDRANAGRSQQASEAETAAAYATILAGIAETADAGAVGAAVTAIETASGMARSAAERRLLDWQRQNDRDLRIARRAADRAAGELAAGCFTAFLALLAALLAAVAGGLVGRPRERALEMLAS</sequence>
<protein>
    <recommendedName>
        <fullName evidence="4">Type II secretion system protein GspF domain-containing protein</fullName>
    </recommendedName>
</protein>
<organism evidence="2 3">
    <name type="scientific">Jiella sonneratiae</name>
    <dbReference type="NCBI Taxonomy" id="2816856"/>
    <lineage>
        <taxon>Bacteria</taxon>
        <taxon>Pseudomonadati</taxon>
        <taxon>Pseudomonadota</taxon>
        <taxon>Alphaproteobacteria</taxon>
        <taxon>Hyphomicrobiales</taxon>
        <taxon>Aurantimonadaceae</taxon>
        <taxon>Jiella</taxon>
    </lineage>
</organism>
<keyword evidence="1" id="KW-0472">Membrane</keyword>
<evidence type="ECO:0000256" key="1">
    <source>
        <dbReference type="SAM" id="Phobius"/>
    </source>
</evidence>
<dbReference type="RefSeq" id="WP_207351127.1">
    <property type="nucleotide sequence ID" value="NZ_JAFMPY010000012.1"/>
</dbReference>